<dbReference type="GO" id="GO:0017056">
    <property type="term" value="F:structural constituent of nuclear pore"/>
    <property type="evidence" value="ECO:0007669"/>
    <property type="project" value="InterPro"/>
</dbReference>
<feature type="region of interest" description="Disordered" evidence="23">
    <location>
        <begin position="600"/>
        <end position="630"/>
    </location>
</feature>
<feature type="compositionally biased region" description="Acidic residues" evidence="23">
    <location>
        <begin position="614"/>
        <end position="623"/>
    </location>
</feature>
<keyword evidence="17" id="KW-0007">Acetylation</keyword>
<dbReference type="InterPro" id="IPR021967">
    <property type="entry name" value="Nup98_C"/>
</dbReference>
<dbReference type="PANTHER" id="PTHR23198:SF6">
    <property type="entry name" value="NUCLEAR PORE COMPLEX PROTEIN NUP98-NUP96"/>
    <property type="match status" value="1"/>
</dbReference>
<evidence type="ECO:0000256" key="14">
    <source>
        <dbReference type="ARBA" id="ARBA00022825"/>
    </source>
</evidence>
<evidence type="ECO:0000313" key="26">
    <source>
        <dbReference type="Proteomes" id="UP000694560"/>
    </source>
</evidence>
<organism evidence="25 26">
    <name type="scientific">Malurus cyaneus samueli</name>
    <dbReference type="NCBI Taxonomy" id="2593467"/>
    <lineage>
        <taxon>Eukaryota</taxon>
        <taxon>Metazoa</taxon>
        <taxon>Chordata</taxon>
        <taxon>Craniata</taxon>
        <taxon>Vertebrata</taxon>
        <taxon>Euteleostomi</taxon>
        <taxon>Archelosauria</taxon>
        <taxon>Archosauria</taxon>
        <taxon>Dinosauria</taxon>
        <taxon>Saurischia</taxon>
        <taxon>Theropoda</taxon>
        <taxon>Coelurosauria</taxon>
        <taxon>Aves</taxon>
        <taxon>Neognathae</taxon>
        <taxon>Neoaves</taxon>
        <taxon>Telluraves</taxon>
        <taxon>Australaves</taxon>
        <taxon>Passeriformes</taxon>
        <taxon>Meliphagoidea</taxon>
        <taxon>Maluridae</taxon>
        <taxon>Malurus</taxon>
    </lineage>
</organism>
<evidence type="ECO:0000256" key="3">
    <source>
        <dbReference type="ARBA" id="ARBA00004642"/>
    </source>
</evidence>
<feature type="region of interest" description="Disordered" evidence="23">
    <location>
        <begin position="1626"/>
        <end position="1652"/>
    </location>
</feature>
<feature type="region of interest" description="Disordered" evidence="23">
    <location>
        <begin position="512"/>
        <end position="556"/>
    </location>
</feature>
<keyword evidence="7" id="KW-1017">Isopeptide bond</keyword>
<evidence type="ECO:0000259" key="24">
    <source>
        <dbReference type="PROSITE" id="PS51434"/>
    </source>
</evidence>
<dbReference type="Ensembl" id="ENSMCST00000003870.1">
    <property type="protein sequence ID" value="ENSMCSP00000003790.1"/>
    <property type="gene ID" value="ENSMCSG00000002072.1"/>
</dbReference>
<evidence type="ECO:0000256" key="2">
    <source>
        <dbReference type="ARBA" id="ARBA00004620"/>
    </source>
</evidence>
<keyword evidence="9" id="KW-0645">Protease</keyword>
<feature type="region of interest" description="Disordered" evidence="23">
    <location>
        <begin position="1571"/>
        <end position="1612"/>
    </location>
</feature>
<dbReference type="GO" id="GO:0044614">
    <property type="term" value="C:nuclear pore cytoplasmic filaments"/>
    <property type="evidence" value="ECO:0007669"/>
    <property type="project" value="TreeGrafter"/>
</dbReference>
<evidence type="ECO:0000256" key="23">
    <source>
        <dbReference type="SAM" id="MobiDB-lite"/>
    </source>
</evidence>
<feature type="region of interest" description="Disordered" evidence="23">
    <location>
        <begin position="410"/>
        <end position="479"/>
    </location>
</feature>
<sequence>MFNKSFGTPFGGSTGFGTTSTFGQNAGFGTTSGGAFGTSAFGSNNNTGGLFGSTQTKPGSQPLPPAPALGLEHPLGHQTASLEPPALVEASSHPRIMPLHRTNQLALEPPTGTDTMVKSGVSTNINTKHQCITAMKEYESKSLEELRLEDYQANRKGPTNPVGAGATAGLFGSSTATSSTVTGLFGSSTTNTGFSYGQNKTAFGTSTTGFGTGTTGGLFGQQSQTTSLFNKPFGQATTTQNTGFSFGGTSTLGQPNTNTMGLFGVTQPSQPGSLFGTAANTNAGTGFGTGTGLFGQANTGFGVGGSVCLCLHNKERTTGRALSWGAAIHGSFTSPVTALGAGQTSLFGNTQPKLGGTLGTGAFGAPGFNTSTATLGFGAPQPAVALTDPNASAAQQAVLQQHLNSLTYSPFGDSPLFRNPMSDPKKKEERLKPTNPAAQKALTTPTHYKLTPRPATRVRPKALQSAGSAKSQLFDGLDDDEPSLSNGAFMPKKSIKKLVLKNLSSSNLFSPVSRENEDLASPSEYPENGDRFFLSVPPEENHRQDGEREEEEETHEVTRFYTNPIAKPIPQTLEGSGHKPHSSVDDTIVALNMRAALRNGLEGSSEDASFQEDSLQDEREEEAEGTHHLHPAGIVLTRAGYYTIPSLEELARLTNDRNECIVTDFTIGRKGYGSIYFEGEVNLTNLNLDEIVHIRRKEVIVYPDDERKPPIGEGLNRRAEVTLDGVWPTDKTSRCLIKSPERLAEMNYEGRLEAVSRKQGARFKEYRPETGSWVFKVAHFSKYGLQDSDEEEEDHPSKVDTKKLKTIPVPPPGHLLPQQMALNGKPAPPPPELEQLGRVVELDSDMADITQEPAPEPFGEDALAEEQEAVPASTHIASTQGINPYVLQIMKASLLADDDDLDLILDYHGKQSVKMDTSQEICSPRLPISKSQGQKRHSVAGLLQSKFANVLFQPPSAAMPDAKGPRTLGSPPSGALWSAASPLASAFAVPPAVPEVQVKTVGVRRQRGLVPLERSITYGKGKLLMDMGLFMGRSFRVGWGPDWTLVNCGDQLSGSSEVEDPQLEPVEYGFLPTPVAPKSLTESPFKVHVEKLSLEQWKMDRDKELYLTPLEIKLKHSTVHMDEPCPLLAPNPGVSAIHDYADWARKASEDPTVAETVVKHWCLAWTLCEAIWGNLKELEASLEEPSEYMLALERRRAFSRWLSETAAGRIEEEVSLSRHGSHIEAVFSCLTGKRIGEACRLAQQAGDHRLALLLSQLAGSQPVRDLLTLQLVDWHRLHSDRFIQEERLRLFALLAGKPVWQLSERISVNVCSLLDWKRCVAVHLWYLLPPTASISRALAMYESAFQNTSECEKYACCPLPPYLEDSGCVIEEDDNAGRPLRDVCFHLLKLYSDRSYELDQLLDPRSITSDPLDFRLSWHLWEVLRALNYSHLSQQSWGVLNTSYAAQLESEGLWEWAVFVMLHDTREKAVRELLSRHCTLAETPESWAKETFLTQRLCVPPHWIHEAKAVRARMEGDKYKEALFLFKAGHWNQCHKLVVRHLASGRSVLLLFHPSFEQCTQAWQEQEWGPRAGAPLRGRSDPAPAHRQCHLNVPSSARDRDTFHHSRGLPAPMSSLALGIQRDGAAIRHPVPGPAHPPREQFLPNIPPNPNM</sequence>
<dbReference type="FunFam" id="3.30.1610.10:FF:000001">
    <property type="entry name" value="Nuclear pore complex protein Nup98-Nup96"/>
    <property type="match status" value="1"/>
</dbReference>
<evidence type="ECO:0000256" key="7">
    <source>
        <dbReference type="ARBA" id="ARBA00022499"/>
    </source>
</evidence>
<dbReference type="Pfam" id="PF12110">
    <property type="entry name" value="Nup96"/>
    <property type="match status" value="1"/>
</dbReference>
<dbReference type="Gene3D" id="1.10.10.2360">
    <property type="match status" value="1"/>
</dbReference>
<proteinExistence type="inferred from homology"/>
<comment type="function">
    <text evidence="22">Plays a role in the nuclear pore complex (NPC) assembly and/or maintenance. NUP98 and NUP96 are involved in the bidirectional transport across the NPC. May anchor NUP153 and TPR to the NPC. In cooperation with DHX9, plays a role in transcription and alternative splicing activation of a subset of genes. Involved in the localization of DHX9 in discrete intranuclear foci (GLFG-body).</text>
</comment>
<evidence type="ECO:0000256" key="16">
    <source>
        <dbReference type="ARBA" id="ARBA00022927"/>
    </source>
</evidence>
<protein>
    <recommendedName>
        <fullName evidence="5">Nuclear pore complex protein Nup98-Nup96</fullName>
    </recommendedName>
</protein>
<dbReference type="GO" id="GO:0000973">
    <property type="term" value="P:post-transcriptional tethering of RNA polymerase II gene DNA at nuclear periphery"/>
    <property type="evidence" value="ECO:0007669"/>
    <property type="project" value="TreeGrafter"/>
</dbReference>
<keyword evidence="16" id="KW-0653">Protein transport</keyword>
<evidence type="ECO:0000256" key="6">
    <source>
        <dbReference type="ARBA" id="ARBA00022448"/>
    </source>
</evidence>
<evidence type="ECO:0000256" key="20">
    <source>
        <dbReference type="ARBA" id="ARBA00023136"/>
    </source>
</evidence>
<keyword evidence="20" id="KW-0472">Membrane</keyword>
<reference evidence="25" key="1">
    <citation type="submission" date="2025-08" db="UniProtKB">
        <authorList>
            <consortium name="Ensembl"/>
        </authorList>
    </citation>
    <scope>IDENTIFICATION</scope>
</reference>
<dbReference type="GO" id="GO:0008139">
    <property type="term" value="F:nuclear localization sequence binding"/>
    <property type="evidence" value="ECO:0007669"/>
    <property type="project" value="TreeGrafter"/>
</dbReference>
<comment type="similarity">
    <text evidence="4">Belongs to the nucleoporin GLFG family.</text>
</comment>
<feature type="compositionally biased region" description="Polar residues" evidence="23">
    <location>
        <begin position="46"/>
        <end position="59"/>
    </location>
</feature>
<dbReference type="GO" id="GO:0006606">
    <property type="term" value="P:protein import into nucleus"/>
    <property type="evidence" value="ECO:0007669"/>
    <property type="project" value="TreeGrafter"/>
</dbReference>
<keyword evidence="21" id="KW-0539">Nucleus</keyword>
<evidence type="ECO:0000256" key="1">
    <source>
        <dbReference type="ARBA" id="ARBA00004567"/>
    </source>
</evidence>
<evidence type="ECO:0000256" key="17">
    <source>
        <dbReference type="ARBA" id="ARBA00022990"/>
    </source>
</evidence>
<dbReference type="GO" id="GO:0031965">
    <property type="term" value="C:nuclear membrane"/>
    <property type="evidence" value="ECO:0007669"/>
    <property type="project" value="UniProtKB-SubCell"/>
</dbReference>
<evidence type="ECO:0000256" key="19">
    <source>
        <dbReference type="ARBA" id="ARBA00023132"/>
    </source>
</evidence>
<keyword evidence="8" id="KW-0597">Phosphoprotein</keyword>
<evidence type="ECO:0000256" key="18">
    <source>
        <dbReference type="ARBA" id="ARBA00023010"/>
    </source>
</evidence>
<feature type="region of interest" description="Disordered" evidence="23">
    <location>
        <begin position="786"/>
        <end position="811"/>
    </location>
</feature>
<evidence type="ECO:0000313" key="25">
    <source>
        <dbReference type="Ensembl" id="ENSMCSP00000003790.1"/>
    </source>
</evidence>
<dbReference type="InterPro" id="IPR037665">
    <property type="entry name" value="Nucleoporin_S59-like"/>
</dbReference>
<evidence type="ECO:0000256" key="15">
    <source>
        <dbReference type="ARBA" id="ARBA00022843"/>
    </source>
</evidence>
<dbReference type="Proteomes" id="UP000694560">
    <property type="component" value="Unplaced"/>
</dbReference>
<evidence type="ECO:0000256" key="9">
    <source>
        <dbReference type="ARBA" id="ARBA00022670"/>
    </source>
</evidence>
<reference evidence="25" key="2">
    <citation type="submission" date="2025-09" db="UniProtKB">
        <authorList>
            <consortium name="Ensembl"/>
        </authorList>
    </citation>
    <scope>IDENTIFICATION</scope>
</reference>
<feature type="compositionally biased region" description="Basic and acidic residues" evidence="23">
    <location>
        <begin position="423"/>
        <end position="432"/>
    </location>
</feature>
<evidence type="ECO:0000256" key="22">
    <source>
        <dbReference type="ARBA" id="ARBA00059309"/>
    </source>
</evidence>
<dbReference type="Gene3D" id="3.30.1610.10">
    <property type="entry name" value="Peptidase S59, nucleoporin"/>
    <property type="match status" value="1"/>
</dbReference>
<dbReference type="GO" id="GO:0003723">
    <property type="term" value="F:RNA binding"/>
    <property type="evidence" value="ECO:0007669"/>
    <property type="project" value="TreeGrafter"/>
</dbReference>
<feature type="domain" description="Peptidase S59" evidence="24">
    <location>
        <begin position="638"/>
        <end position="780"/>
    </location>
</feature>
<keyword evidence="15" id="KW-0832">Ubl conjugation</keyword>
<name>A0A8C5TEM3_9PASS</name>
<evidence type="ECO:0000256" key="12">
    <source>
        <dbReference type="ARBA" id="ARBA00022813"/>
    </source>
</evidence>
<accession>A0A8C5TEM3</accession>
<keyword evidence="6" id="KW-0813">Transport</keyword>
<dbReference type="SUPFAM" id="SSF82215">
    <property type="entry name" value="C-terminal autoproteolytic domain of nucleoporin nup98"/>
    <property type="match status" value="1"/>
</dbReference>
<dbReference type="Pfam" id="PF04096">
    <property type="entry name" value="Nucleoporin2"/>
    <property type="match status" value="1"/>
</dbReference>
<keyword evidence="12" id="KW-0068">Autocatalytic cleavage</keyword>
<evidence type="ECO:0000256" key="4">
    <source>
        <dbReference type="ARBA" id="ARBA00008926"/>
    </source>
</evidence>
<keyword evidence="18" id="KW-0811">Translocation</keyword>
<dbReference type="FunFam" id="1.10.10.2360:FF:000001">
    <property type="entry name" value="Nuclear pore complex protein Nup98-Nup96"/>
    <property type="match status" value="1"/>
</dbReference>
<keyword evidence="11" id="KW-0378">Hydrolase</keyword>
<dbReference type="GO" id="GO:0034398">
    <property type="term" value="P:telomere tethering at nuclear periphery"/>
    <property type="evidence" value="ECO:0007669"/>
    <property type="project" value="TreeGrafter"/>
</dbReference>
<evidence type="ECO:0000256" key="10">
    <source>
        <dbReference type="ARBA" id="ARBA00022737"/>
    </source>
</evidence>
<keyword evidence="10" id="KW-0677">Repeat</keyword>
<keyword evidence="19" id="KW-0906">Nuclear pore complex</keyword>
<evidence type="ECO:0000256" key="8">
    <source>
        <dbReference type="ARBA" id="ARBA00022553"/>
    </source>
</evidence>
<keyword evidence="14" id="KW-0720">Serine protease</keyword>
<dbReference type="InterPro" id="IPR007230">
    <property type="entry name" value="Nup98_auto-Pept-S59_dom"/>
</dbReference>
<evidence type="ECO:0000256" key="5">
    <source>
        <dbReference type="ARBA" id="ARBA00013472"/>
    </source>
</evidence>
<dbReference type="GO" id="GO:0006405">
    <property type="term" value="P:RNA export from nucleus"/>
    <property type="evidence" value="ECO:0007669"/>
    <property type="project" value="TreeGrafter"/>
</dbReference>
<evidence type="ECO:0000256" key="21">
    <source>
        <dbReference type="ARBA" id="ARBA00023242"/>
    </source>
</evidence>
<comment type="subcellular location">
    <subcellularLocation>
        <location evidence="2">Nucleus membrane</location>
        <topology evidence="2">Peripheral membrane protein</topology>
        <orientation evidence="2">Nucleoplasmic side</orientation>
    </subcellularLocation>
    <subcellularLocation>
        <location evidence="1">Nucleus</location>
        <location evidence="1">Nuclear pore complex</location>
    </subcellularLocation>
    <subcellularLocation>
        <location evidence="3">Nucleus</location>
        <location evidence="3">Nucleoplasm</location>
    </subcellularLocation>
</comment>
<dbReference type="Pfam" id="PF21240">
    <property type="entry name" value="Nup98_GLEBS"/>
    <property type="match status" value="1"/>
</dbReference>
<dbReference type="GO" id="GO:0005654">
    <property type="term" value="C:nucleoplasm"/>
    <property type="evidence" value="ECO:0007669"/>
    <property type="project" value="UniProtKB-SubCell"/>
</dbReference>
<dbReference type="GO" id="GO:0051028">
    <property type="term" value="P:mRNA transport"/>
    <property type="evidence" value="ECO:0007669"/>
    <property type="project" value="UniProtKB-KW"/>
</dbReference>
<feature type="region of interest" description="Disordered" evidence="23">
    <location>
        <begin position="46"/>
        <end position="72"/>
    </location>
</feature>
<dbReference type="GO" id="GO:0008236">
    <property type="term" value="F:serine-type peptidase activity"/>
    <property type="evidence" value="ECO:0007669"/>
    <property type="project" value="UniProtKB-KW"/>
</dbReference>
<evidence type="ECO:0000256" key="13">
    <source>
        <dbReference type="ARBA" id="ARBA00022816"/>
    </source>
</evidence>
<keyword evidence="13" id="KW-0509">mRNA transport</keyword>
<evidence type="ECO:0000256" key="11">
    <source>
        <dbReference type="ARBA" id="ARBA00022801"/>
    </source>
</evidence>
<dbReference type="PROSITE" id="PS51434">
    <property type="entry name" value="NUP_C"/>
    <property type="match status" value="1"/>
</dbReference>
<dbReference type="FunFam" id="1.25.40.690:FF:000001">
    <property type="entry name" value="Nuclear pore complex protein Nup98-Nup96"/>
    <property type="match status" value="1"/>
</dbReference>
<dbReference type="PANTHER" id="PTHR23198">
    <property type="entry name" value="NUCLEOPORIN"/>
    <property type="match status" value="1"/>
</dbReference>
<dbReference type="Gene3D" id="1.25.40.690">
    <property type="match status" value="1"/>
</dbReference>
<dbReference type="InterPro" id="IPR036903">
    <property type="entry name" value="Nup98_auto-Pept-S59_dom_sf"/>
</dbReference>
<dbReference type="GO" id="GO:0006508">
    <property type="term" value="P:proteolysis"/>
    <property type="evidence" value="ECO:0007669"/>
    <property type="project" value="UniProtKB-KW"/>
</dbReference>
<keyword evidence="26" id="KW-1185">Reference proteome</keyword>